<dbReference type="EMBL" id="JAULSR010000001">
    <property type="protein sequence ID" value="KAK0634321.1"/>
    <property type="molecule type" value="Genomic_DNA"/>
</dbReference>
<keyword evidence="4" id="KW-1185">Reference proteome</keyword>
<feature type="chain" id="PRO_5041233556" description="Ubiquitin 3 binding protein But2 C-terminal domain-containing protein" evidence="2">
    <location>
        <begin position="22"/>
        <end position="183"/>
    </location>
</feature>
<keyword evidence="2" id="KW-0732">Signal</keyword>
<evidence type="ECO:0000256" key="2">
    <source>
        <dbReference type="SAM" id="SignalP"/>
    </source>
</evidence>
<comment type="caution">
    <text evidence="3">The sequence shown here is derived from an EMBL/GenBank/DDBJ whole genome shotgun (WGS) entry which is preliminary data.</text>
</comment>
<evidence type="ECO:0008006" key="5">
    <source>
        <dbReference type="Google" id="ProtNLM"/>
    </source>
</evidence>
<proteinExistence type="predicted"/>
<evidence type="ECO:0000313" key="3">
    <source>
        <dbReference type="EMBL" id="KAK0634321.1"/>
    </source>
</evidence>
<feature type="signal peptide" evidence="2">
    <location>
        <begin position="1"/>
        <end position="21"/>
    </location>
</feature>
<gene>
    <name evidence="3" type="ORF">B0T17DRAFT_566781</name>
</gene>
<name>A0AA39XHY5_9PEZI</name>
<dbReference type="Proteomes" id="UP001174934">
    <property type="component" value="Unassembled WGS sequence"/>
</dbReference>
<protein>
    <recommendedName>
        <fullName evidence="5">Ubiquitin 3 binding protein But2 C-terminal domain-containing protein</fullName>
    </recommendedName>
</protein>
<sequence>MHLPTILTTLTTLALTTSVAPTTTPSQFHPTTNNINNNNNIPKTKRTCAGTQYPVLRANPSQALPYTLAIASGQSTEVGFTIPEDAVGPCSLVVSLPTGAAQITGSGVQVNVIALDGPTPGALVGTTTFGGGGGGAVGATINSFACRAQMCYGLEIASDDGQGGKSVAFVEAAGEGISMTYDC</sequence>
<accession>A0AA39XHY5</accession>
<evidence type="ECO:0000313" key="4">
    <source>
        <dbReference type="Proteomes" id="UP001174934"/>
    </source>
</evidence>
<organism evidence="3 4">
    <name type="scientific">Bombardia bombarda</name>
    <dbReference type="NCBI Taxonomy" id="252184"/>
    <lineage>
        <taxon>Eukaryota</taxon>
        <taxon>Fungi</taxon>
        <taxon>Dikarya</taxon>
        <taxon>Ascomycota</taxon>
        <taxon>Pezizomycotina</taxon>
        <taxon>Sordariomycetes</taxon>
        <taxon>Sordariomycetidae</taxon>
        <taxon>Sordariales</taxon>
        <taxon>Lasiosphaeriaceae</taxon>
        <taxon>Bombardia</taxon>
    </lineage>
</organism>
<evidence type="ECO:0000256" key="1">
    <source>
        <dbReference type="SAM" id="MobiDB-lite"/>
    </source>
</evidence>
<reference evidence="3" key="1">
    <citation type="submission" date="2023-06" db="EMBL/GenBank/DDBJ databases">
        <title>Genome-scale phylogeny and comparative genomics of the fungal order Sordariales.</title>
        <authorList>
            <consortium name="Lawrence Berkeley National Laboratory"/>
            <person name="Hensen N."/>
            <person name="Bonometti L."/>
            <person name="Westerberg I."/>
            <person name="Brannstrom I.O."/>
            <person name="Guillou S."/>
            <person name="Cros-Aarteil S."/>
            <person name="Calhoun S."/>
            <person name="Haridas S."/>
            <person name="Kuo A."/>
            <person name="Mondo S."/>
            <person name="Pangilinan J."/>
            <person name="Riley R."/>
            <person name="LaButti K."/>
            <person name="Andreopoulos B."/>
            <person name="Lipzen A."/>
            <person name="Chen C."/>
            <person name="Yanf M."/>
            <person name="Daum C."/>
            <person name="Ng V."/>
            <person name="Clum A."/>
            <person name="Steindorff A."/>
            <person name="Ohm R."/>
            <person name="Martin F."/>
            <person name="Silar P."/>
            <person name="Natvig D."/>
            <person name="Lalanne C."/>
            <person name="Gautier V."/>
            <person name="Ament-velasquez S.L."/>
            <person name="Kruys A."/>
            <person name="Hutchinson M.I."/>
            <person name="Powell A.J."/>
            <person name="Barry K."/>
            <person name="Miller A.N."/>
            <person name="Grigoriev I.V."/>
            <person name="Debuchy R."/>
            <person name="Gladieux P."/>
            <person name="Thoren M.H."/>
            <person name="Johannesson H."/>
        </authorList>
    </citation>
    <scope>NUCLEOTIDE SEQUENCE</scope>
    <source>
        <strain evidence="3">SMH3391-2</strain>
    </source>
</reference>
<dbReference type="AlphaFoldDB" id="A0AA39XHY5"/>
<feature type="region of interest" description="Disordered" evidence="1">
    <location>
        <begin position="22"/>
        <end position="44"/>
    </location>
</feature>